<protein>
    <submittedName>
        <fullName evidence="1">Uncharacterized protein</fullName>
    </submittedName>
</protein>
<accession>A0A835KGT6</accession>
<reference evidence="1" key="1">
    <citation type="submission" date="2020-07" db="EMBL/GenBank/DDBJ databases">
        <title>Genome sequence and genetic diversity analysis of an under-domesticated orphan crop, white fonio (Digitaria exilis).</title>
        <authorList>
            <person name="Bennetzen J.L."/>
            <person name="Chen S."/>
            <person name="Ma X."/>
            <person name="Wang X."/>
            <person name="Yssel A.E.J."/>
            <person name="Chaluvadi S.R."/>
            <person name="Johnson M."/>
            <person name="Gangashetty P."/>
            <person name="Hamidou F."/>
            <person name="Sanogo M.D."/>
            <person name="Zwaenepoel A."/>
            <person name="Wallace J."/>
            <person name="Van De Peer Y."/>
            <person name="Van Deynze A."/>
        </authorList>
    </citation>
    <scope>NUCLEOTIDE SEQUENCE</scope>
    <source>
        <tissue evidence="1">Leaves</tissue>
    </source>
</reference>
<dbReference type="AlphaFoldDB" id="A0A835KGT6"/>
<dbReference type="EMBL" id="JACEFO010001626">
    <property type="protein sequence ID" value="KAF8728954.1"/>
    <property type="molecule type" value="Genomic_DNA"/>
</dbReference>
<sequence>MIGLLTLKLHAMIAIRSDPPLAQGQTAPQESQLISFFSLSRFFFSSE</sequence>
<evidence type="ECO:0000313" key="2">
    <source>
        <dbReference type="Proteomes" id="UP000636709"/>
    </source>
</evidence>
<name>A0A835KGT6_9POAL</name>
<proteinExistence type="predicted"/>
<keyword evidence="2" id="KW-1185">Reference proteome</keyword>
<evidence type="ECO:0000313" key="1">
    <source>
        <dbReference type="EMBL" id="KAF8728954.1"/>
    </source>
</evidence>
<gene>
    <name evidence="1" type="ORF">HU200_018255</name>
</gene>
<dbReference type="Proteomes" id="UP000636709">
    <property type="component" value="Unassembled WGS sequence"/>
</dbReference>
<comment type="caution">
    <text evidence="1">The sequence shown here is derived from an EMBL/GenBank/DDBJ whole genome shotgun (WGS) entry which is preliminary data.</text>
</comment>
<organism evidence="1 2">
    <name type="scientific">Digitaria exilis</name>
    <dbReference type="NCBI Taxonomy" id="1010633"/>
    <lineage>
        <taxon>Eukaryota</taxon>
        <taxon>Viridiplantae</taxon>
        <taxon>Streptophyta</taxon>
        <taxon>Embryophyta</taxon>
        <taxon>Tracheophyta</taxon>
        <taxon>Spermatophyta</taxon>
        <taxon>Magnoliopsida</taxon>
        <taxon>Liliopsida</taxon>
        <taxon>Poales</taxon>
        <taxon>Poaceae</taxon>
        <taxon>PACMAD clade</taxon>
        <taxon>Panicoideae</taxon>
        <taxon>Panicodae</taxon>
        <taxon>Paniceae</taxon>
        <taxon>Anthephorinae</taxon>
        <taxon>Digitaria</taxon>
    </lineage>
</organism>